<keyword evidence="3 7" id="KW-0732">Signal</keyword>
<feature type="chain" id="PRO_5003100869" description="Malectin-like domain-containing protein" evidence="7">
    <location>
        <begin position="25"/>
        <end position="254"/>
    </location>
</feature>
<evidence type="ECO:0000256" key="3">
    <source>
        <dbReference type="ARBA" id="ARBA00022729"/>
    </source>
</evidence>
<accession>D7KE00</accession>
<reference evidence="10" key="1">
    <citation type="journal article" date="2011" name="Nat. Genet.">
        <title>The Arabidopsis lyrata genome sequence and the basis of rapid genome size change.</title>
        <authorList>
            <person name="Hu T.T."/>
            <person name="Pattyn P."/>
            <person name="Bakker E.G."/>
            <person name="Cao J."/>
            <person name="Cheng J.-F."/>
            <person name="Clark R.M."/>
            <person name="Fahlgren N."/>
            <person name="Fawcett J.A."/>
            <person name="Grimwood J."/>
            <person name="Gundlach H."/>
            <person name="Haberer G."/>
            <person name="Hollister J.D."/>
            <person name="Ossowski S."/>
            <person name="Ottilar R.P."/>
            <person name="Salamov A.A."/>
            <person name="Schneeberger K."/>
            <person name="Spannagl M."/>
            <person name="Wang X."/>
            <person name="Yang L."/>
            <person name="Nasrallah M.E."/>
            <person name="Bergelson J."/>
            <person name="Carrington J.C."/>
            <person name="Gaut B.S."/>
            <person name="Schmutz J."/>
            <person name="Mayer K.F.X."/>
            <person name="Van de Peer Y."/>
            <person name="Grigoriev I.V."/>
            <person name="Nordborg M."/>
            <person name="Weigel D."/>
            <person name="Guo Y.-L."/>
        </authorList>
    </citation>
    <scope>NUCLEOTIDE SEQUENCE [LARGE SCALE GENOMIC DNA]</scope>
    <source>
        <strain evidence="10">cv. MN47</strain>
    </source>
</reference>
<dbReference type="AlphaFoldDB" id="D7KE00"/>
<dbReference type="eggNOG" id="ENOG502QQCZ">
    <property type="taxonomic scope" value="Eukaryota"/>
</dbReference>
<dbReference type="EMBL" id="GL348713">
    <property type="protein sequence ID" value="EFH70414.1"/>
    <property type="molecule type" value="Genomic_DNA"/>
</dbReference>
<keyword evidence="2 6" id="KW-0812">Transmembrane</keyword>
<dbReference type="Pfam" id="PF12819">
    <property type="entry name" value="Malectin_like"/>
    <property type="match status" value="1"/>
</dbReference>
<dbReference type="Gramene" id="scaffold_104545.1">
    <property type="protein sequence ID" value="scaffold_104545.1"/>
    <property type="gene ID" value="scaffold_104545.1"/>
</dbReference>
<protein>
    <recommendedName>
        <fullName evidence="8">Malectin-like domain-containing protein</fullName>
    </recommendedName>
</protein>
<dbReference type="Proteomes" id="UP000008694">
    <property type="component" value="Unassembled WGS sequence"/>
</dbReference>
<keyword evidence="4 6" id="KW-1133">Transmembrane helix</keyword>
<dbReference type="HOGENOM" id="CLU_1095571_0_0_1"/>
<feature type="transmembrane region" description="Helical" evidence="6">
    <location>
        <begin position="211"/>
        <end position="235"/>
    </location>
</feature>
<keyword evidence="10" id="KW-1185">Reference proteome</keyword>
<comment type="subcellular location">
    <subcellularLocation>
        <location evidence="1">Membrane</location>
        <topology evidence="1">Single-pass membrane protein</topology>
    </subcellularLocation>
</comment>
<evidence type="ECO:0000256" key="6">
    <source>
        <dbReference type="SAM" id="Phobius"/>
    </source>
</evidence>
<sequence length="254" mass="28452">MEKYFHGVLCVSIITFAFIHVVQAQDQKDSYRYPDDLNDRRWFPFSYEEWTLVTTTLNVNTSNGFDLPQGAMASAATRVNDNGTWEFPWSLKDSTTRFHIYLHFAELQTLLANETREFNVLLNGKNYYGPFSPKMLSIDTMSPQPDSKLTCKGGSCLLQNLSGNNFSGQLPEKFIQKKGLKLNVEGNPKLLCTKGPCGNKHGVGGHPKKSIIVPIVSSVALIAVLIAALVLFLVLRKKNPSRSKGTNLWQTHKL</sequence>
<feature type="signal peptide" evidence="7">
    <location>
        <begin position="1"/>
        <end position="24"/>
    </location>
</feature>
<evidence type="ECO:0000256" key="2">
    <source>
        <dbReference type="ARBA" id="ARBA00022692"/>
    </source>
</evidence>
<gene>
    <name evidence="9" type="ORF">ARALYDRAFT_891751</name>
</gene>
<proteinExistence type="predicted"/>
<evidence type="ECO:0000313" key="9">
    <source>
        <dbReference type="EMBL" id="EFH70414.1"/>
    </source>
</evidence>
<name>D7KE00_ARALL</name>
<evidence type="ECO:0000256" key="4">
    <source>
        <dbReference type="ARBA" id="ARBA00022989"/>
    </source>
</evidence>
<dbReference type="STRING" id="81972.D7KE00"/>
<evidence type="ECO:0000256" key="5">
    <source>
        <dbReference type="ARBA" id="ARBA00023136"/>
    </source>
</evidence>
<feature type="domain" description="Malectin-like" evidence="8">
    <location>
        <begin position="26"/>
        <end position="163"/>
    </location>
</feature>
<dbReference type="PANTHER" id="PTHR45631">
    <property type="entry name" value="OS07G0107800 PROTEIN-RELATED"/>
    <property type="match status" value="1"/>
</dbReference>
<evidence type="ECO:0000256" key="1">
    <source>
        <dbReference type="ARBA" id="ARBA00004167"/>
    </source>
</evidence>
<dbReference type="InterPro" id="IPR024788">
    <property type="entry name" value="Malectin-like_Carb-bd_dom"/>
</dbReference>
<dbReference type="GO" id="GO:0016020">
    <property type="term" value="C:membrane"/>
    <property type="evidence" value="ECO:0007669"/>
    <property type="project" value="UniProtKB-SubCell"/>
</dbReference>
<organism evidence="10">
    <name type="scientific">Arabidopsis lyrata subsp. lyrata</name>
    <name type="common">Lyre-leaved rock-cress</name>
    <dbReference type="NCBI Taxonomy" id="81972"/>
    <lineage>
        <taxon>Eukaryota</taxon>
        <taxon>Viridiplantae</taxon>
        <taxon>Streptophyta</taxon>
        <taxon>Embryophyta</taxon>
        <taxon>Tracheophyta</taxon>
        <taxon>Spermatophyta</taxon>
        <taxon>Magnoliopsida</taxon>
        <taxon>eudicotyledons</taxon>
        <taxon>Gunneridae</taxon>
        <taxon>Pentapetalae</taxon>
        <taxon>rosids</taxon>
        <taxon>malvids</taxon>
        <taxon>Brassicales</taxon>
        <taxon>Brassicaceae</taxon>
        <taxon>Camelineae</taxon>
        <taxon>Arabidopsis</taxon>
    </lineage>
</organism>
<keyword evidence="5 6" id="KW-0472">Membrane</keyword>
<evidence type="ECO:0000259" key="8">
    <source>
        <dbReference type="Pfam" id="PF12819"/>
    </source>
</evidence>
<evidence type="ECO:0000313" key="10">
    <source>
        <dbReference type="Proteomes" id="UP000008694"/>
    </source>
</evidence>
<evidence type="ECO:0000256" key="7">
    <source>
        <dbReference type="SAM" id="SignalP"/>
    </source>
</evidence>
<dbReference type="PANTHER" id="PTHR45631:SF48">
    <property type="entry name" value="LEUCINE-RICH REPEAT PROTEIN KINASE FAMILY PROTEIN"/>
    <property type="match status" value="1"/>
</dbReference>